<dbReference type="NCBIfam" id="TIGR00377">
    <property type="entry name" value="ant_ant_sig"/>
    <property type="match status" value="1"/>
</dbReference>
<evidence type="ECO:0000256" key="1">
    <source>
        <dbReference type="ARBA" id="ARBA00009013"/>
    </source>
</evidence>
<comment type="similarity">
    <text evidence="1 2">Belongs to the anti-sigma-factor antagonist family.</text>
</comment>
<accession>A0A7C4MMV1</accession>
<evidence type="ECO:0000313" key="4">
    <source>
        <dbReference type="EMBL" id="HGU33182.1"/>
    </source>
</evidence>
<feature type="domain" description="STAS" evidence="3">
    <location>
        <begin position="1"/>
        <end position="110"/>
    </location>
</feature>
<comment type="caution">
    <text evidence="4">The sequence shown here is derived from an EMBL/GenBank/DDBJ whole genome shotgun (WGS) entry which is preliminary data.</text>
</comment>
<proteinExistence type="inferred from homology"/>
<dbReference type="InterPro" id="IPR002645">
    <property type="entry name" value="STAS_dom"/>
</dbReference>
<evidence type="ECO:0000259" key="3">
    <source>
        <dbReference type="PROSITE" id="PS50801"/>
    </source>
</evidence>
<organism evidence="4">
    <name type="scientific">Desulfatirhabdium butyrativorans</name>
    <dbReference type="NCBI Taxonomy" id="340467"/>
    <lineage>
        <taxon>Bacteria</taxon>
        <taxon>Pseudomonadati</taxon>
        <taxon>Thermodesulfobacteriota</taxon>
        <taxon>Desulfobacteria</taxon>
        <taxon>Desulfobacterales</taxon>
        <taxon>Desulfatirhabdiaceae</taxon>
        <taxon>Desulfatirhabdium</taxon>
    </lineage>
</organism>
<dbReference type="SUPFAM" id="SSF52091">
    <property type="entry name" value="SpoIIaa-like"/>
    <property type="match status" value="1"/>
</dbReference>
<protein>
    <recommendedName>
        <fullName evidence="2">Anti-sigma factor antagonist</fullName>
    </recommendedName>
</protein>
<dbReference type="Gene3D" id="3.30.750.24">
    <property type="entry name" value="STAS domain"/>
    <property type="match status" value="1"/>
</dbReference>
<dbReference type="EMBL" id="DSUH01000233">
    <property type="protein sequence ID" value="HGU33182.1"/>
    <property type="molecule type" value="Genomic_DNA"/>
</dbReference>
<evidence type="ECO:0000256" key="2">
    <source>
        <dbReference type="RuleBase" id="RU003749"/>
    </source>
</evidence>
<dbReference type="InterPro" id="IPR036513">
    <property type="entry name" value="STAS_dom_sf"/>
</dbReference>
<dbReference type="InterPro" id="IPR003658">
    <property type="entry name" value="Anti-sigma_ant"/>
</dbReference>
<dbReference type="CDD" id="cd07043">
    <property type="entry name" value="STAS_anti-anti-sigma_factors"/>
    <property type="match status" value="1"/>
</dbReference>
<dbReference type="PANTHER" id="PTHR33495">
    <property type="entry name" value="ANTI-SIGMA FACTOR ANTAGONIST TM_1081-RELATED-RELATED"/>
    <property type="match status" value="1"/>
</dbReference>
<dbReference type="GO" id="GO:0043856">
    <property type="term" value="F:anti-sigma factor antagonist activity"/>
    <property type="evidence" value="ECO:0007669"/>
    <property type="project" value="InterPro"/>
</dbReference>
<sequence>MDILTETAAERTIGRLKGRMDTLTTKTFDQWFANQMEQSRTRLILDMSELVYISSSGLRSLLAAAKQIKAAGGTLVLCGLTGVVRQVFQLSGFFTIFQVVDDLDKALQATG</sequence>
<gene>
    <name evidence="4" type="ORF">ENS29_10050</name>
</gene>
<reference evidence="4" key="1">
    <citation type="journal article" date="2020" name="mSystems">
        <title>Genome- and Community-Level Interaction Insights into Carbon Utilization and Element Cycling Functions of Hydrothermarchaeota in Hydrothermal Sediment.</title>
        <authorList>
            <person name="Zhou Z."/>
            <person name="Liu Y."/>
            <person name="Xu W."/>
            <person name="Pan J."/>
            <person name="Luo Z.H."/>
            <person name="Li M."/>
        </authorList>
    </citation>
    <scope>NUCLEOTIDE SEQUENCE [LARGE SCALE GENOMIC DNA]</scope>
    <source>
        <strain evidence="4">SpSt-477</strain>
    </source>
</reference>
<dbReference type="AlphaFoldDB" id="A0A7C4MMV1"/>
<dbReference type="Pfam" id="PF01740">
    <property type="entry name" value="STAS"/>
    <property type="match status" value="1"/>
</dbReference>
<name>A0A7C4MMV1_9BACT</name>
<dbReference type="PROSITE" id="PS50801">
    <property type="entry name" value="STAS"/>
    <property type="match status" value="1"/>
</dbReference>